<accession>A0A8J3DBI0</accession>
<proteinExistence type="predicted"/>
<organism evidence="2 3">
    <name type="scientific">Cerasicoccus arenae</name>
    <dbReference type="NCBI Taxonomy" id="424488"/>
    <lineage>
        <taxon>Bacteria</taxon>
        <taxon>Pseudomonadati</taxon>
        <taxon>Verrucomicrobiota</taxon>
        <taxon>Opitutia</taxon>
        <taxon>Puniceicoccales</taxon>
        <taxon>Cerasicoccaceae</taxon>
        <taxon>Cerasicoccus</taxon>
    </lineage>
</organism>
<evidence type="ECO:0000313" key="2">
    <source>
        <dbReference type="EMBL" id="GHC01345.1"/>
    </source>
</evidence>
<reference evidence="2" key="1">
    <citation type="journal article" date="2014" name="Int. J. Syst. Evol. Microbiol.">
        <title>Complete genome sequence of Corynebacterium casei LMG S-19264T (=DSM 44701T), isolated from a smear-ripened cheese.</title>
        <authorList>
            <consortium name="US DOE Joint Genome Institute (JGI-PGF)"/>
            <person name="Walter F."/>
            <person name="Albersmeier A."/>
            <person name="Kalinowski J."/>
            <person name="Ruckert C."/>
        </authorList>
    </citation>
    <scope>NUCLEOTIDE SEQUENCE</scope>
    <source>
        <strain evidence="2">KCTC 12870</strain>
    </source>
</reference>
<evidence type="ECO:0000313" key="3">
    <source>
        <dbReference type="Proteomes" id="UP000642829"/>
    </source>
</evidence>
<dbReference type="Proteomes" id="UP000642829">
    <property type="component" value="Unassembled WGS sequence"/>
</dbReference>
<keyword evidence="1" id="KW-0812">Transmembrane</keyword>
<keyword evidence="1" id="KW-1133">Transmembrane helix</keyword>
<evidence type="ECO:0000256" key="1">
    <source>
        <dbReference type="SAM" id="Phobius"/>
    </source>
</evidence>
<dbReference type="AlphaFoldDB" id="A0A8J3DBI0"/>
<keyword evidence="3" id="KW-1185">Reference proteome</keyword>
<protein>
    <submittedName>
        <fullName evidence="2">Uncharacterized protein</fullName>
    </submittedName>
</protein>
<keyword evidence="1" id="KW-0472">Membrane</keyword>
<dbReference type="EMBL" id="BMXG01000009">
    <property type="protein sequence ID" value="GHC01345.1"/>
    <property type="molecule type" value="Genomic_DNA"/>
</dbReference>
<gene>
    <name evidence="2" type="ORF">GCM10007047_17250</name>
</gene>
<feature type="transmembrane region" description="Helical" evidence="1">
    <location>
        <begin position="21"/>
        <end position="39"/>
    </location>
</feature>
<reference evidence="2" key="2">
    <citation type="submission" date="2020-09" db="EMBL/GenBank/DDBJ databases">
        <authorList>
            <person name="Sun Q."/>
            <person name="Kim S."/>
        </authorList>
    </citation>
    <scope>NUCLEOTIDE SEQUENCE</scope>
    <source>
        <strain evidence="2">KCTC 12870</strain>
    </source>
</reference>
<dbReference type="RefSeq" id="WP_189514120.1">
    <property type="nucleotide sequence ID" value="NZ_BMXG01000009.1"/>
</dbReference>
<name>A0A8J3DBI0_9BACT</name>
<feature type="transmembrane region" description="Helical" evidence="1">
    <location>
        <begin position="154"/>
        <end position="175"/>
    </location>
</feature>
<sequence length="315" mass="34610">MAHIIIEKASDDLRATRSTTLYVLAACLVIFAFNWKYFYNMATGPYSLGRVDLSNPGAVQYVEADAPFLKVGSKNLALGKDGAVDTGAELGSYLVCPVGTRMLLVYVDSDFEGDHVSGRLTDIPDDFKEQAAETPALYPVMLDGYVNYALSPNLFLLVAMVAFVVSLILLVGQLIRGPNPEKHPYIRRLAKSGISPMTVVRGIEADMAADTTFWDDDPIFCSERWIVFLHNGLKIYPRSEFIGYGVEAKEGAEHLEVYIRGNASADTILLGRSRLKSSLAVLKERLPHKFIEDVKAYNKLWNAKNPPAPSAANGA</sequence>
<comment type="caution">
    <text evidence="2">The sequence shown here is derived from an EMBL/GenBank/DDBJ whole genome shotgun (WGS) entry which is preliminary data.</text>
</comment>